<dbReference type="Proteomes" id="UP000728185">
    <property type="component" value="Unassembled WGS sequence"/>
</dbReference>
<dbReference type="InterPro" id="IPR053835">
    <property type="entry name" value="ASH2L-like_WH"/>
</dbReference>
<name>A0A8E0RLR0_9TREM</name>
<feature type="compositionally biased region" description="Polar residues" evidence="6">
    <location>
        <begin position="516"/>
        <end position="531"/>
    </location>
</feature>
<keyword evidence="2" id="KW-0479">Metal-binding</keyword>
<dbReference type="GO" id="GO:0000976">
    <property type="term" value="F:transcription cis-regulatory region binding"/>
    <property type="evidence" value="ECO:0007669"/>
    <property type="project" value="TreeGrafter"/>
</dbReference>
<feature type="domain" description="SPRY" evidence="7">
    <location>
        <begin position="426"/>
        <end position="695"/>
    </location>
</feature>
<dbReference type="SMART" id="SM00449">
    <property type="entry name" value="SPRY"/>
    <property type="match status" value="1"/>
</dbReference>
<dbReference type="Pfam" id="PF21257">
    <property type="entry name" value="PHD_ash2p_like"/>
    <property type="match status" value="1"/>
</dbReference>
<dbReference type="InterPro" id="IPR043136">
    <property type="entry name" value="B30.2/SPRY_sf"/>
</dbReference>
<dbReference type="InterPro" id="IPR013320">
    <property type="entry name" value="ConA-like_dom_sf"/>
</dbReference>
<protein>
    <submittedName>
        <fullName evidence="8">Set1/Ash2 histone methyltransferase complex subunit ASH2</fullName>
    </submittedName>
</protein>
<evidence type="ECO:0000256" key="5">
    <source>
        <dbReference type="ARBA" id="ARBA00023242"/>
    </source>
</evidence>
<dbReference type="Gene3D" id="2.60.120.920">
    <property type="match status" value="1"/>
</dbReference>
<dbReference type="SUPFAM" id="SSF57903">
    <property type="entry name" value="FYVE/PHD zinc finger"/>
    <property type="match status" value="1"/>
</dbReference>
<feature type="region of interest" description="Disordered" evidence="6">
    <location>
        <begin position="275"/>
        <end position="303"/>
    </location>
</feature>
<feature type="compositionally biased region" description="Low complexity" evidence="6">
    <location>
        <begin position="282"/>
        <end position="298"/>
    </location>
</feature>
<keyword evidence="4" id="KW-0862">Zinc</keyword>
<proteinExistence type="predicted"/>
<dbReference type="InterPro" id="IPR037353">
    <property type="entry name" value="ASH2"/>
</dbReference>
<dbReference type="Pfam" id="PF00622">
    <property type="entry name" value="SPRY"/>
    <property type="match status" value="1"/>
</dbReference>
<dbReference type="PANTHER" id="PTHR10598">
    <property type="entry name" value="SET1/ASH2 HISTONE METHYLTRANSFERASE COMPLEX SUBUNIT ASH2"/>
    <property type="match status" value="1"/>
</dbReference>
<accession>A0A8E0RLR0</accession>
<dbReference type="PANTHER" id="PTHR10598:SF0">
    <property type="entry name" value="SET1_ASH2 HISTONE METHYLTRANSFERASE COMPLEX SUBUNIT ASH2"/>
    <property type="match status" value="1"/>
</dbReference>
<dbReference type="Gene3D" id="3.90.980.20">
    <property type="match status" value="1"/>
</dbReference>
<comment type="caution">
    <text evidence="8">The sequence shown here is derived from an EMBL/GenBank/DDBJ whole genome shotgun (WGS) entry which is preliminary data.</text>
</comment>
<dbReference type="GO" id="GO:0032259">
    <property type="term" value="P:methylation"/>
    <property type="evidence" value="ECO:0007669"/>
    <property type="project" value="UniProtKB-KW"/>
</dbReference>
<dbReference type="InterPro" id="IPR003877">
    <property type="entry name" value="SPRY_dom"/>
</dbReference>
<dbReference type="GO" id="GO:0048188">
    <property type="term" value="C:Set1C/COMPASS complex"/>
    <property type="evidence" value="ECO:0007669"/>
    <property type="project" value="InterPro"/>
</dbReference>
<evidence type="ECO:0000256" key="2">
    <source>
        <dbReference type="ARBA" id="ARBA00022723"/>
    </source>
</evidence>
<dbReference type="InterPro" id="IPR011011">
    <property type="entry name" value="Znf_FYVE_PHD"/>
</dbReference>
<dbReference type="GO" id="GO:0008270">
    <property type="term" value="F:zinc ion binding"/>
    <property type="evidence" value="ECO:0007669"/>
    <property type="project" value="UniProtKB-KW"/>
</dbReference>
<dbReference type="GO" id="GO:0008168">
    <property type="term" value="F:methyltransferase activity"/>
    <property type="evidence" value="ECO:0007669"/>
    <property type="project" value="UniProtKB-KW"/>
</dbReference>
<evidence type="ECO:0000256" key="6">
    <source>
        <dbReference type="SAM" id="MobiDB-lite"/>
    </source>
</evidence>
<dbReference type="AlphaFoldDB" id="A0A8E0RLR0"/>
<organism evidence="8 9">
    <name type="scientific">Fasciolopsis buskii</name>
    <dbReference type="NCBI Taxonomy" id="27845"/>
    <lineage>
        <taxon>Eukaryota</taxon>
        <taxon>Metazoa</taxon>
        <taxon>Spiralia</taxon>
        <taxon>Lophotrochozoa</taxon>
        <taxon>Platyhelminthes</taxon>
        <taxon>Trematoda</taxon>
        <taxon>Digenea</taxon>
        <taxon>Plagiorchiida</taxon>
        <taxon>Echinostomata</taxon>
        <taxon>Echinostomatoidea</taxon>
        <taxon>Fasciolidae</taxon>
        <taxon>Fasciolopsis</taxon>
    </lineage>
</organism>
<keyword evidence="8" id="KW-0808">Transferase</keyword>
<sequence>MSPRNFSVADFQCSVCYRWFHLDCIAFNIGKSLPFLTAYHFMCKKCNQNGEEMFSRKQANFAVMCQTALANLMWRNNGRLYFSKEKELIPFLEEFWEELTTQPRKGNNSWYPNIHKTLTSSDAFKTVAHAEDLLVCLSNTDISKMGPSYDRFRALTSQLRTNITKLVAPANAATSVQNTGGITEGGDGFTSVGSKPGQPGFDGEVADSVNWRKRKSPGSASMGQLTGGGAGTGSNAYGHYSGTGGTGYHAQHTNEFTGTAGTNCSDFGSNGLGSVRGVGPRTNGSSATAGSGTPSNGGLVRPTRRTAGANGICGATTICAPSFGPDEGRAKLNSFGFPVDHPLNKEGYRYILVESDQHAAGRTLWDECEHTAGKPIPGLFYRVYLSPQVVLSLNDRANHLKLHESQLIITGDKGYCMSRATHGVHTGTWYYEASITDQPEGSATRIGWSQMLGNLQAPCGYDKFGYSWRSRFGTVFHDSRGRHYSETGYKKDDVIGVLIHLPSTLSPLKSRDNLKSTDSSDVQTHDCQNTHPGVPHSVVTHETVAKPSPFRARLPESYKDRPLIKFRNSYYFEEKDEPAKAEKLLRPLPGSKVSFGNRRRCNAFLDILFILIQTNLFSLSLYGVEKLGWLEMARFPTFCSLLSRFQSNLTSGQIIFYRNGVNLGTAFTDIYAGIYFPSVSIYRSATVSVNFGPNFQYPPTDAPDYKPMSERLVGAAVEQTMADMLYLVENDGLVDRMIKNYSGSG</sequence>
<dbReference type="CDD" id="cd12872">
    <property type="entry name" value="SPRY_Ash2"/>
    <property type="match status" value="1"/>
</dbReference>
<dbReference type="EMBL" id="LUCM01010695">
    <property type="protein sequence ID" value="KAA0185128.1"/>
    <property type="molecule type" value="Genomic_DNA"/>
</dbReference>
<feature type="region of interest" description="Disordered" evidence="6">
    <location>
        <begin position="510"/>
        <end position="536"/>
    </location>
</feature>
<evidence type="ECO:0000313" key="9">
    <source>
        <dbReference type="Proteomes" id="UP000728185"/>
    </source>
</evidence>
<evidence type="ECO:0000256" key="4">
    <source>
        <dbReference type="ARBA" id="ARBA00022833"/>
    </source>
</evidence>
<keyword evidence="9" id="KW-1185">Reference proteome</keyword>
<keyword evidence="8" id="KW-0489">Methyltransferase</keyword>
<comment type="subcellular location">
    <subcellularLocation>
        <location evidence="1">Nucleus</location>
    </subcellularLocation>
</comment>
<dbReference type="SUPFAM" id="SSF49899">
    <property type="entry name" value="Concanavalin A-like lectins/glucanases"/>
    <property type="match status" value="1"/>
</dbReference>
<dbReference type="OrthoDB" id="10266026at2759"/>
<evidence type="ECO:0000313" key="8">
    <source>
        <dbReference type="EMBL" id="KAA0185128.1"/>
    </source>
</evidence>
<reference evidence="8" key="1">
    <citation type="submission" date="2019-05" db="EMBL/GenBank/DDBJ databases">
        <title>Annotation for the trematode Fasciolopsis buski.</title>
        <authorList>
            <person name="Choi Y.-J."/>
        </authorList>
    </citation>
    <scope>NUCLEOTIDE SEQUENCE</scope>
    <source>
        <strain evidence="8">HT</strain>
        <tissue evidence="8">Whole worm</tissue>
    </source>
</reference>
<dbReference type="Pfam" id="PF21198">
    <property type="entry name" value="ASH2L-like_WH"/>
    <property type="match status" value="1"/>
</dbReference>
<keyword evidence="5" id="KW-0539">Nucleus</keyword>
<gene>
    <name evidence="8" type="ORF">FBUS_01258</name>
</gene>
<evidence type="ECO:0000259" key="7">
    <source>
        <dbReference type="SMART" id="SM00449"/>
    </source>
</evidence>
<evidence type="ECO:0000256" key="3">
    <source>
        <dbReference type="ARBA" id="ARBA00022771"/>
    </source>
</evidence>
<keyword evidence="3" id="KW-0863">Zinc-finger</keyword>
<dbReference type="InterPro" id="IPR049455">
    <property type="entry name" value="ASH2-like_PHD"/>
</dbReference>
<evidence type="ECO:0000256" key="1">
    <source>
        <dbReference type="ARBA" id="ARBA00004123"/>
    </source>
</evidence>